<gene>
    <name evidence="1" type="ORF">OMM_14888</name>
</gene>
<dbReference type="AlphaFoldDB" id="A0A1V1NR40"/>
<evidence type="ECO:0000313" key="1">
    <source>
        <dbReference type="EMBL" id="ETR65051.1"/>
    </source>
</evidence>
<dbReference type="Proteomes" id="UP000189670">
    <property type="component" value="Unassembled WGS sequence"/>
</dbReference>
<sequence length="75" mass="8896">MVGEISMQRIQKDILYESDGISDELASWFLSMFKPEDRLRGLQPEDVFKQFKPEDRLNGLDLKIIEDYLKTKMKK</sequence>
<name>A0A1V1NR40_9BACT</name>
<organism evidence="1 2">
    <name type="scientific">Candidatus Magnetoglobus multicellularis str. Araruama</name>
    <dbReference type="NCBI Taxonomy" id="890399"/>
    <lineage>
        <taxon>Bacteria</taxon>
        <taxon>Pseudomonadati</taxon>
        <taxon>Thermodesulfobacteriota</taxon>
        <taxon>Desulfobacteria</taxon>
        <taxon>Desulfobacterales</taxon>
        <taxon>Desulfobacteraceae</taxon>
        <taxon>Candidatus Magnetoglobus</taxon>
    </lineage>
</organism>
<proteinExistence type="predicted"/>
<accession>A0A1V1NR40</accession>
<reference evidence="2" key="1">
    <citation type="submission" date="2012-11" db="EMBL/GenBank/DDBJ databases">
        <authorList>
            <person name="Lucero-Rivera Y.E."/>
            <person name="Tovar-Ramirez D."/>
        </authorList>
    </citation>
    <scope>NUCLEOTIDE SEQUENCE [LARGE SCALE GENOMIC DNA]</scope>
    <source>
        <strain evidence="2">Araruama</strain>
    </source>
</reference>
<protein>
    <submittedName>
        <fullName evidence="1">Uncharacterized protein</fullName>
    </submittedName>
</protein>
<comment type="caution">
    <text evidence="1">The sequence shown here is derived from an EMBL/GenBank/DDBJ whole genome shotgun (WGS) entry which is preliminary data.</text>
</comment>
<dbReference type="EMBL" id="ATBP01003267">
    <property type="protein sequence ID" value="ETR65051.1"/>
    <property type="molecule type" value="Genomic_DNA"/>
</dbReference>
<evidence type="ECO:0000313" key="2">
    <source>
        <dbReference type="Proteomes" id="UP000189670"/>
    </source>
</evidence>